<evidence type="ECO:0000313" key="6">
    <source>
        <dbReference type="Proteomes" id="UP000649573"/>
    </source>
</evidence>
<name>A0ABQ2UHD2_9PSEU</name>
<dbReference type="PROSITE" id="PS51755">
    <property type="entry name" value="OMPR_PHOB"/>
    <property type="match status" value="1"/>
</dbReference>
<keyword evidence="2 3" id="KW-0238">DNA-binding</keyword>
<organism evidence="5 6">
    <name type="scientific">Lentzea flava</name>
    <dbReference type="NCBI Taxonomy" id="103732"/>
    <lineage>
        <taxon>Bacteria</taxon>
        <taxon>Bacillati</taxon>
        <taxon>Actinomycetota</taxon>
        <taxon>Actinomycetes</taxon>
        <taxon>Pseudonocardiales</taxon>
        <taxon>Pseudonocardiaceae</taxon>
        <taxon>Lentzea</taxon>
    </lineage>
</organism>
<dbReference type="Proteomes" id="UP000649573">
    <property type="component" value="Unassembled WGS sequence"/>
</dbReference>
<dbReference type="InterPro" id="IPR019734">
    <property type="entry name" value="TPR_rpt"/>
</dbReference>
<dbReference type="SMART" id="SM00028">
    <property type="entry name" value="TPR"/>
    <property type="match status" value="4"/>
</dbReference>
<dbReference type="PANTHER" id="PTHR47691:SF3">
    <property type="entry name" value="HTH-TYPE TRANSCRIPTIONAL REGULATOR RV0890C-RELATED"/>
    <property type="match status" value="1"/>
</dbReference>
<dbReference type="SUPFAM" id="SSF48452">
    <property type="entry name" value="TPR-like"/>
    <property type="match status" value="2"/>
</dbReference>
<evidence type="ECO:0000256" key="1">
    <source>
        <dbReference type="ARBA" id="ARBA00005820"/>
    </source>
</evidence>
<gene>
    <name evidence="5" type="ORF">GCM10010178_27820</name>
</gene>
<dbReference type="Gene3D" id="1.10.10.10">
    <property type="entry name" value="Winged helix-like DNA-binding domain superfamily/Winged helix DNA-binding domain"/>
    <property type="match status" value="1"/>
</dbReference>
<protein>
    <submittedName>
        <fullName evidence="5">SARP family transcriptional regulator</fullName>
    </submittedName>
</protein>
<dbReference type="InterPro" id="IPR001867">
    <property type="entry name" value="OmpR/PhoB-type_DNA-bd"/>
</dbReference>
<dbReference type="InterPro" id="IPR016032">
    <property type="entry name" value="Sig_transdc_resp-reg_C-effctor"/>
</dbReference>
<evidence type="ECO:0000256" key="2">
    <source>
        <dbReference type="ARBA" id="ARBA00023125"/>
    </source>
</evidence>
<dbReference type="CDD" id="cd15831">
    <property type="entry name" value="BTAD"/>
    <property type="match status" value="1"/>
</dbReference>
<keyword evidence="6" id="KW-1185">Reference proteome</keyword>
<dbReference type="Pfam" id="PF03704">
    <property type="entry name" value="BTAD"/>
    <property type="match status" value="1"/>
</dbReference>
<dbReference type="EMBL" id="BMRE01000009">
    <property type="protein sequence ID" value="GGU34043.1"/>
    <property type="molecule type" value="Genomic_DNA"/>
</dbReference>
<feature type="DNA-binding region" description="OmpR/PhoB-type" evidence="3">
    <location>
        <begin position="1"/>
        <end position="96"/>
    </location>
</feature>
<dbReference type="InterPro" id="IPR027417">
    <property type="entry name" value="P-loop_NTPase"/>
</dbReference>
<evidence type="ECO:0000256" key="3">
    <source>
        <dbReference type="PROSITE-ProRule" id="PRU01091"/>
    </source>
</evidence>
<comment type="similarity">
    <text evidence="1">Belongs to the AfsR/DnrI/RedD regulatory family.</text>
</comment>
<dbReference type="PANTHER" id="PTHR47691">
    <property type="entry name" value="REGULATOR-RELATED"/>
    <property type="match status" value="1"/>
</dbReference>
<dbReference type="InterPro" id="IPR036388">
    <property type="entry name" value="WH-like_DNA-bd_sf"/>
</dbReference>
<comment type="caution">
    <text evidence="5">The sequence shown here is derived from an EMBL/GenBank/DDBJ whole genome shotgun (WGS) entry which is preliminary data.</text>
</comment>
<reference evidence="6" key="1">
    <citation type="journal article" date="2019" name="Int. J. Syst. Evol. Microbiol.">
        <title>The Global Catalogue of Microorganisms (GCM) 10K type strain sequencing project: providing services to taxonomists for standard genome sequencing and annotation.</title>
        <authorList>
            <consortium name="The Broad Institute Genomics Platform"/>
            <consortium name="The Broad Institute Genome Sequencing Center for Infectious Disease"/>
            <person name="Wu L."/>
            <person name="Ma J."/>
        </authorList>
    </citation>
    <scope>NUCLEOTIDE SEQUENCE [LARGE SCALE GENOMIC DNA]</scope>
    <source>
        <strain evidence="6">JCM 3296</strain>
    </source>
</reference>
<dbReference type="SUPFAM" id="SSF46894">
    <property type="entry name" value="C-terminal effector domain of the bipartite response regulators"/>
    <property type="match status" value="1"/>
</dbReference>
<dbReference type="Gene3D" id="1.25.40.10">
    <property type="entry name" value="Tetratricopeptide repeat domain"/>
    <property type="match status" value="3"/>
</dbReference>
<dbReference type="SUPFAM" id="SSF52540">
    <property type="entry name" value="P-loop containing nucleoside triphosphate hydrolases"/>
    <property type="match status" value="1"/>
</dbReference>
<dbReference type="SMART" id="SM00862">
    <property type="entry name" value="Trans_reg_C"/>
    <property type="match status" value="1"/>
</dbReference>
<evidence type="ECO:0000259" key="4">
    <source>
        <dbReference type="PROSITE" id="PS51755"/>
    </source>
</evidence>
<accession>A0ABQ2UHD2</accession>
<dbReference type="InterPro" id="IPR011990">
    <property type="entry name" value="TPR-like_helical_dom_sf"/>
</dbReference>
<dbReference type="Pfam" id="PF00486">
    <property type="entry name" value="Trans_reg_C"/>
    <property type="match status" value="1"/>
</dbReference>
<dbReference type="InterPro" id="IPR005158">
    <property type="entry name" value="BTAD"/>
</dbReference>
<proteinExistence type="inferred from homology"/>
<evidence type="ECO:0000313" key="5">
    <source>
        <dbReference type="EMBL" id="GGU34043.1"/>
    </source>
</evidence>
<dbReference type="SMART" id="SM01043">
    <property type="entry name" value="BTAD"/>
    <property type="match status" value="1"/>
</dbReference>
<feature type="domain" description="OmpR/PhoB-type" evidence="4">
    <location>
        <begin position="1"/>
        <end position="96"/>
    </location>
</feature>
<sequence length="839" mass="90197">MDPLDVRLLGPLEVTGPGGVLRLAGTRQRSLLALLALRAASVLPATRLIDALWGTEPPPTALRTLHSHIARVRGALSAIGLVDVLVTTSAGYALRIDPSHVDVTRFERAPSPRAALALWRGDPLADCDVFEWASAEITRLHEARLSAEEALAQQEISRGNYGTGQLERLVVSHPLRERFWELLADAQLRGGRRADALSTVRRARTVLVEELGVDPGPGLRAIEAAALACPPADSGASLVGRQRETQDVVRLLEKTRLVTLTGPAGCGKSRLARHVSPSSTVVDLTSATCVGDAVAAAFGITTRELGALGNTLLVLDNCEHLRAKCAAFTERHPRLRVLATSREPLTVPGEAVYPVPPLAVPDPDVPRSLTELAAYDAVRLFLDRAAHHYTDADAPAIAQLCAALDGLPLALELAAARTSVLTPAQIVRRLRDRFGLLGPLRAAIAWSHDLLTSSERTLFADLAVCAGGFPADLVEALAGTLDALTGLVAKSLVRVSRTAGETRFSMLETVHAFALEQRSDAHGRAADFFLRLAERAEADPTGTLLDALRVEHANLQRTMDWFTKTGDTGKMLRLVVALNRYWHRTGNYREGRQWLRMALRGSGPLRGKALASAATLALLECDYSEAVRHARDGLEADPSLAGRLHRLLGSVARERGYYDTALHHYQEAARASNPVNAAYAQQLAGATSWLAGDLAVAEADLQASLKSLRDLGDRRGATSSLAYLGAVAWYRGEPAKARTLLDEALDTFGELEFKEGIAWALNLLGVVEHGTGNPAAARSLLERSLTLHRELGDRWREASVLEALADVTHTPSLRTEAAAIRTEIGAPIPAVERDMARSG</sequence>
<dbReference type="RefSeq" id="WP_189254054.1">
    <property type="nucleotide sequence ID" value="NZ_BMRE01000009.1"/>
</dbReference>